<dbReference type="EMBL" id="CP143812">
    <property type="protein sequence ID" value="WVO22895.1"/>
    <property type="molecule type" value="Genomic_DNA"/>
</dbReference>
<feature type="compositionally biased region" description="Gly residues" evidence="1">
    <location>
        <begin position="17"/>
        <end position="33"/>
    </location>
</feature>
<reference evidence="2 3" key="1">
    <citation type="submission" date="2024-01" db="EMBL/GenBank/DDBJ databases">
        <title>Comparative genomics of Cryptococcus and Kwoniella reveals pathogenesis evolution and contrasting modes of karyotype evolution via chromosome fusion or intercentromeric recombination.</title>
        <authorList>
            <person name="Coelho M.A."/>
            <person name="David-Palma M."/>
            <person name="Shea T."/>
            <person name="Bowers K."/>
            <person name="McGinley-Smith S."/>
            <person name="Mohammad A.W."/>
            <person name="Gnirke A."/>
            <person name="Yurkov A.M."/>
            <person name="Nowrousian M."/>
            <person name="Sun S."/>
            <person name="Cuomo C.A."/>
            <person name="Heitman J."/>
        </authorList>
    </citation>
    <scope>NUCLEOTIDE SEQUENCE [LARGE SCALE GENOMIC DNA]</scope>
    <source>
        <strain evidence="2 3">7685027</strain>
    </source>
</reference>
<name>A0ABZ2AWG1_9TREE</name>
<sequence>MSAKDYYGNQQQPYGQQYGGGYPQQGGYGGPPQQGGYYPPPPQQSYQQPGRTSPFPNHPAFSYLSSNTILNPSLSPYTSNNHLRNLVAAAQAVALVLSVLSVVAAPKNSVVICCAKLLNFFPTFSLRSHLGLM</sequence>
<dbReference type="RefSeq" id="XP_064722134.1">
    <property type="nucleotide sequence ID" value="XM_064866062.1"/>
</dbReference>
<proteinExistence type="predicted"/>
<feature type="compositionally biased region" description="Low complexity" evidence="1">
    <location>
        <begin position="1"/>
        <end position="16"/>
    </location>
</feature>
<feature type="region of interest" description="Disordered" evidence="1">
    <location>
        <begin position="1"/>
        <end position="59"/>
    </location>
</feature>
<dbReference type="Proteomes" id="UP001432216">
    <property type="component" value="Chromosome 7"/>
</dbReference>
<gene>
    <name evidence="2" type="ORF">IAS62_004238</name>
</gene>
<evidence type="ECO:0000256" key="1">
    <source>
        <dbReference type="SAM" id="MobiDB-lite"/>
    </source>
</evidence>
<accession>A0ABZ2AWG1</accession>
<protein>
    <submittedName>
        <fullName evidence="2">Uncharacterized protein</fullName>
    </submittedName>
</protein>
<evidence type="ECO:0000313" key="2">
    <source>
        <dbReference type="EMBL" id="WVO22895.1"/>
    </source>
</evidence>
<evidence type="ECO:0000313" key="3">
    <source>
        <dbReference type="Proteomes" id="UP001432216"/>
    </source>
</evidence>
<keyword evidence="3" id="KW-1185">Reference proteome</keyword>
<dbReference type="GeneID" id="89991010"/>
<organism evidence="2 3">
    <name type="scientific">Cryptococcus decagattii</name>
    <dbReference type="NCBI Taxonomy" id="1859122"/>
    <lineage>
        <taxon>Eukaryota</taxon>
        <taxon>Fungi</taxon>
        <taxon>Dikarya</taxon>
        <taxon>Basidiomycota</taxon>
        <taxon>Agaricomycotina</taxon>
        <taxon>Tremellomycetes</taxon>
        <taxon>Tremellales</taxon>
        <taxon>Cryptococcaceae</taxon>
        <taxon>Cryptococcus</taxon>
        <taxon>Cryptococcus gattii species complex</taxon>
    </lineage>
</organism>